<sequence>MELLLVRHQVTERGAGRVRKDVSLKTGNHSPADEGVGGTDPIRFNVFRNCVRSAIVTSSSSWTGATRSSSRGVWSSLGNTVATVSPDSRTTVSSLIELVGLATPGVRLPSFGSIVGLWMHSHWLAGNTFRLPALMVQRSEGPPRAPEFHYAPPLPGRTSSVPPMTRPKLHRYVAIASYTAVGIISVYNVFYADYGETEHVFSPARRWLDRQKAAFWTLSPAEQAAADRLKRKELPHDTTRPT</sequence>
<evidence type="ECO:0000313" key="2">
    <source>
        <dbReference type="Proteomes" id="UP000663888"/>
    </source>
</evidence>
<evidence type="ECO:0000313" key="1">
    <source>
        <dbReference type="EMBL" id="CAE6415255.1"/>
    </source>
</evidence>
<dbReference type="AlphaFoldDB" id="A0A8H2X356"/>
<proteinExistence type="predicted"/>
<name>A0A8H2X356_9AGAM</name>
<dbReference type="Proteomes" id="UP000663888">
    <property type="component" value="Unassembled WGS sequence"/>
</dbReference>
<comment type="caution">
    <text evidence="1">The sequence shown here is derived from an EMBL/GenBank/DDBJ whole genome shotgun (WGS) entry which is preliminary data.</text>
</comment>
<organism evidence="1 2">
    <name type="scientific">Rhizoctonia solani</name>
    <dbReference type="NCBI Taxonomy" id="456999"/>
    <lineage>
        <taxon>Eukaryota</taxon>
        <taxon>Fungi</taxon>
        <taxon>Dikarya</taxon>
        <taxon>Basidiomycota</taxon>
        <taxon>Agaricomycotina</taxon>
        <taxon>Agaricomycetes</taxon>
        <taxon>Cantharellales</taxon>
        <taxon>Ceratobasidiaceae</taxon>
        <taxon>Rhizoctonia</taxon>
    </lineage>
</organism>
<accession>A0A8H2X356</accession>
<reference evidence="1" key="1">
    <citation type="submission" date="2021-01" db="EMBL/GenBank/DDBJ databases">
        <authorList>
            <person name="Kaushik A."/>
        </authorList>
    </citation>
    <scope>NUCLEOTIDE SEQUENCE</scope>
    <source>
        <strain evidence="1">AG4-R118</strain>
    </source>
</reference>
<dbReference type="EMBL" id="CAJMWX010000394">
    <property type="protein sequence ID" value="CAE6415255.1"/>
    <property type="molecule type" value="Genomic_DNA"/>
</dbReference>
<gene>
    <name evidence="1" type="ORF">RDB_LOCUS16157</name>
</gene>
<protein>
    <submittedName>
        <fullName evidence="1">Uncharacterized protein</fullName>
    </submittedName>
</protein>